<feature type="compositionally biased region" description="Polar residues" evidence="1">
    <location>
        <begin position="51"/>
        <end position="73"/>
    </location>
</feature>
<sequence>MQKLMTSSEMEQPVQPVKPVEPSTEHKPNDAEADRPQGSIGPQPPRETELPSESSRRQASSTVAAQCGSARSTKASHEEENTTSKTDQKKESKDSKDLKKKTPSDESKYLGITEELVSQAGGQFDNQNTDLRQIKLDVSWLTK</sequence>
<feature type="compositionally biased region" description="Polar residues" evidence="1">
    <location>
        <begin position="1"/>
        <end position="10"/>
    </location>
</feature>
<dbReference type="AlphaFoldDB" id="A0A010RGD5"/>
<feature type="region of interest" description="Disordered" evidence="1">
    <location>
        <begin position="1"/>
        <end position="110"/>
    </location>
</feature>
<dbReference type="HOGENOM" id="CLU_1806018_0_0_1"/>
<dbReference type="KEGG" id="cfj:CFIO01_10444"/>
<gene>
    <name evidence="2" type="ORF">CFIO01_10444</name>
</gene>
<name>A0A010RGD5_9PEZI</name>
<protein>
    <submittedName>
        <fullName evidence="2">Uncharacterized protein</fullName>
    </submittedName>
</protein>
<dbReference type="Proteomes" id="UP000020467">
    <property type="component" value="Unassembled WGS sequence"/>
</dbReference>
<organism evidence="2 3">
    <name type="scientific">Colletotrichum fioriniae PJ7</name>
    <dbReference type="NCBI Taxonomy" id="1445577"/>
    <lineage>
        <taxon>Eukaryota</taxon>
        <taxon>Fungi</taxon>
        <taxon>Dikarya</taxon>
        <taxon>Ascomycota</taxon>
        <taxon>Pezizomycotina</taxon>
        <taxon>Sordariomycetes</taxon>
        <taxon>Hypocreomycetidae</taxon>
        <taxon>Glomerellales</taxon>
        <taxon>Glomerellaceae</taxon>
        <taxon>Colletotrichum</taxon>
        <taxon>Colletotrichum acutatum species complex</taxon>
    </lineage>
</organism>
<dbReference type="EMBL" id="JARH01000785">
    <property type="protein sequence ID" value="EXF76874.1"/>
    <property type="molecule type" value="Genomic_DNA"/>
</dbReference>
<feature type="compositionally biased region" description="Basic and acidic residues" evidence="1">
    <location>
        <begin position="23"/>
        <end position="35"/>
    </location>
</feature>
<comment type="caution">
    <text evidence="2">The sequence shown here is derived from an EMBL/GenBank/DDBJ whole genome shotgun (WGS) entry which is preliminary data.</text>
</comment>
<keyword evidence="3" id="KW-1185">Reference proteome</keyword>
<evidence type="ECO:0000313" key="2">
    <source>
        <dbReference type="EMBL" id="EXF76874.1"/>
    </source>
</evidence>
<evidence type="ECO:0000256" key="1">
    <source>
        <dbReference type="SAM" id="MobiDB-lite"/>
    </source>
</evidence>
<accession>A0A010RGD5</accession>
<proteinExistence type="predicted"/>
<feature type="compositionally biased region" description="Basic and acidic residues" evidence="1">
    <location>
        <begin position="75"/>
        <end position="108"/>
    </location>
</feature>
<feature type="compositionally biased region" description="Low complexity" evidence="1">
    <location>
        <begin position="11"/>
        <end position="22"/>
    </location>
</feature>
<evidence type="ECO:0000313" key="3">
    <source>
        <dbReference type="Proteomes" id="UP000020467"/>
    </source>
</evidence>
<dbReference type="OrthoDB" id="10476234at2759"/>
<reference evidence="2 3" key="1">
    <citation type="submission" date="2014-02" db="EMBL/GenBank/DDBJ databases">
        <title>The genome sequence of Colletotrichum fioriniae PJ7.</title>
        <authorList>
            <person name="Baroncelli R."/>
            <person name="Thon M.R."/>
        </authorList>
    </citation>
    <scope>NUCLEOTIDE SEQUENCE [LARGE SCALE GENOMIC DNA]</scope>
    <source>
        <strain evidence="2 3">PJ7</strain>
    </source>
</reference>